<dbReference type="EMBL" id="JBHSNC010000031">
    <property type="protein sequence ID" value="MFC5529845.1"/>
    <property type="molecule type" value="Genomic_DNA"/>
</dbReference>
<evidence type="ECO:0000313" key="2">
    <source>
        <dbReference type="Proteomes" id="UP001596108"/>
    </source>
</evidence>
<protein>
    <recommendedName>
        <fullName evidence="3">Lipoprotein</fullName>
    </recommendedName>
</protein>
<sequence length="246" mass="26352">MNKRVGLIGMAAIIGIVLVGCGAKEQQASAGPTASTVAASSTVSYDCMSGVIIDYIDFLKFNDIMFYSEPMDGDKVDVDALTGAPVGEVGFTMQTQACPGHQPANGDAAFLPIGTIIYEMKGYKPYFRLIAGGRIYQSNDNPNAKNVQDVLDIAGKVGSITEESTEDGSFIREVDPAKAEAFVNQVLMLDYVDPATLALGGNEDVKFFRIHLTDGTSYRFVFARKSLAFNFGAVGNEEIKSLLADE</sequence>
<comment type="caution">
    <text evidence="1">The sequence shown here is derived from an EMBL/GenBank/DDBJ whole genome shotgun (WGS) entry which is preliminary data.</text>
</comment>
<gene>
    <name evidence="1" type="ORF">ACFPQ4_10360</name>
</gene>
<dbReference type="Proteomes" id="UP001596108">
    <property type="component" value="Unassembled WGS sequence"/>
</dbReference>
<keyword evidence="2" id="KW-1185">Reference proteome</keyword>
<evidence type="ECO:0000313" key="1">
    <source>
        <dbReference type="EMBL" id="MFC5529845.1"/>
    </source>
</evidence>
<organism evidence="1 2">
    <name type="scientific">Cohnella yongneupensis</name>
    <dbReference type="NCBI Taxonomy" id="425006"/>
    <lineage>
        <taxon>Bacteria</taxon>
        <taxon>Bacillati</taxon>
        <taxon>Bacillota</taxon>
        <taxon>Bacilli</taxon>
        <taxon>Bacillales</taxon>
        <taxon>Paenibacillaceae</taxon>
        <taxon>Cohnella</taxon>
    </lineage>
</organism>
<proteinExistence type="predicted"/>
<accession>A0ABW0QYJ3</accession>
<dbReference type="RefSeq" id="WP_378111768.1">
    <property type="nucleotide sequence ID" value="NZ_JBHSNC010000031.1"/>
</dbReference>
<reference evidence="2" key="1">
    <citation type="journal article" date="2019" name="Int. J. Syst. Evol. Microbiol.">
        <title>The Global Catalogue of Microorganisms (GCM) 10K type strain sequencing project: providing services to taxonomists for standard genome sequencing and annotation.</title>
        <authorList>
            <consortium name="The Broad Institute Genomics Platform"/>
            <consortium name="The Broad Institute Genome Sequencing Center for Infectious Disease"/>
            <person name="Wu L."/>
            <person name="Ma J."/>
        </authorList>
    </citation>
    <scope>NUCLEOTIDE SEQUENCE [LARGE SCALE GENOMIC DNA]</scope>
    <source>
        <strain evidence="2">CGMCC 1.18578</strain>
    </source>
</reference>
<evidence type="ECO:0008006" key="3">
    <source>
        <dbReference type="Google" id="ProtNLM"/>
    </source>
</evidence>
<dbReference type="PROSITE" id="PS51257">
    <property type="entry name" value="PROKAR_LIPOPROTEIN"/>
    <property type="match status" value="1"/>
</dbReference>
<name>A0ABW0QYJ3_9BACL</name>